<evidence type="ECO:0000313" key="1">
    <source>
        <dbReference type="EMBL" id="AJO23021.1"/>
    </source>
</evidence>
<proteinExistence type="predicted"/>
<protein>
    <submittedName>
        <fullName evidence="1">Uncharacterized protein</fullName>
    </submittedName>
</protein>
<gene>
    <name evidence="1" type="ORF">SB48_HM08orf03512</name>
</gene>
<dbReference type="AlphaFoldDB" id="A0AAN0WC09"/>
<organism evidence="1 2">
    <name type="scientific">Heyndrickxia coagulans</name>
    <name type="common">Weizmannia coagulans</name>
    <dbReference type="NCBI Taxonomy" id="1398"/>
    <lineage>
        <taxon>Bacteria</taxon>
        <taxon>Bacillati</taxon>
        <taxon>Bacillota</taxon>
        <taxon>Bacilli</taxon>
        <taxon>Bacillales</taxon>
        <taxon>Bacillaceae</taxon>
        <taxon>Heyndrickxia</taxon>
    </lineage>
</organism>
<name>A0AAN0WC09_HEYCO</name>
<dbReference type="Proteomes" id="UP000032024">
    <property type="component" value="Chromosome"/>
</dbReference>
<accession>A0AAN0WC09</accession>
<reference evidence="2" key="1">
    <citation type="submission" date="2015-01" db="EMBL/GenBank/DDBJ databases">
        <title>Comparative genome analysis of Bacillus coagulans HM-08, Clostridium butyricum HM-68, Bacillus subtilis HM-66 and Bacillus paralicheniformis BL-09.</title>
        <authorList>
            <person name="Zhang H."/>
        </authorList>
    </citation>
    <scope>NUCLEOTIDE SEQUENCE [LARGE SCALE GENOMIC DNA]</scope>
    <source>
        <strain evidence="2">HM-08</strain>
    </source>
</reference>
<sequence length="49" mass="5700">MKSHESFFSVKLAKSIPSYHKHNFSEELGQTFSLFLIVCMMPPIRQMVP</sequence>
<evidence type="ECO:0000313" key="2">
    <source>
        <dbReference type="Proteomes" id="UP000032024"/>
    </source>
</evidence>
<keyword evidence="2" id="KW-1185">Reference proteome</keyword>
<dbReference type="EMBL" id="CP010525">
    <property type="protein sequence ID" value="AJO23021.1"/>
    <property type="molecule type" value="Genomic_DNA"/>
</dbReference>